<dbReference type="AlphaFoldDB" id="A0A9P3GCF9"/>
<accession>A0A9P3GCF9</accession>
<evidence type="ECO:0000313" key="1">
    <source>
        <dbReference type="EMBL" id="GJE91814.1"/>
    </source>
</evidence>
<dbReference type="EMBL" id="BPQB01000023">
    <property type="protein sequence ID" value="GJE91814.1"/>
    <property type="molecule type" value="Genomic_DNA"/>
</dbReference>
<protein>
    <recommendedName>
        <fullName evidence="3">FIST domain-containing protein</fullName>
    </recommendedName>
</protein>
<evidence type="ECO:0008006" key="3">
    <source>
        <dbReference type="Google" id="ProtNLM"/>
    </source>
</evidence>
<organism evidence="1 2">
    <name type="scientific">Phanerochaete sordida</name>
    <dbReference type="NCBI Taxonomy" id="48140"/>
    <lineage>
        <taxon>Eukaryota</taxon>
        <taxon>Fungi</taxon>
        <taxon>Dikarya</taxon>
        <taxon>Basidiomycota</taxon>
        <taxon>Agaricomycotina</taxon>
        <taxon>Agaricomycetes</taxon>
        <taxon>Polyporales</taxon>
        <taxon>Phanerochaetaceae</taxon>
        <taxon>Phanerochaete</taxon>
    </lineage>
</organism>
<reference evidence="1 2" key="1">
    <citation type="submission" date="2021-08" db="EMBL/GenBank/DDBJ databases">
        <title>Draft Genome Sequence of Phanerochaete sordida strain YK-624.</title>
        <authorList>
            <person name="Mori T."/>
            <person name="Dohra H."/>
            <person name="Suzuki T."/>
            <person name="Kawagishi H."/>
            <person name="Hirai H."/>
        </authorList>
    </citation>
    <scope>NUCLEOTIDE SEQUENCE [LARGE SCALE GENOMIC DNA]</scope>
    <source>
        <strain evidence="1 2">YK-624</strain>
    </source>
</reference>
<proteinExistence type="predicted"/>
<evidence type="ECO:0000313" key="2">
    <source>
        <dbReference type="Proteomes" id="UP000703269"/>
    </source>
</evidence>
<keyword evidence="2" id="KW-1185">Reference proteome</keyword>
<sequence length="419" mass="44959">MSLSATTFVSRSWEQILRQLTTLPHLSSASSSQTLLFSLSPAPDLPQDALSALVRILTQQPGAIGCLSAPLRPRGAALTPTVCSVAALDGARATPFRSTLPGKEPTQVGRWHAFRKRDDRAPLEPLPQEAQGVDWEAVWAKQAAPPPLPAELRALGPEDVQAVLYFSDSAPEGLVQALSRFEKASKLGLIASSTPFITGRPHTLFYGSDVHSTGAVGIALTSNDAAKPKLEVQFPELSAIEDKLFTVTDTEGNMVNALDDQNPSRIILSAVEKLNGKPTPTNVDLGIKEDEFFLGVHRDGKLYQLYTIQGGDPSRGTIALQSDAAPETGSQVKIYRKSVNPDMKNRLREGLNLITALPEGSMDLGGNGSDDDHVTVLQGSFLATSENGFVVSRARDGEPCERPWNSTVVGGHATIDWDH</sequence>
<comment type="caution">
    <text evidence="1">The sequence shown here is derived from an EMBL/GenBank/DDBJ whole genome shotgun (WGS) entry which is preliminary data.</text>
</comment>
<dbReference type="Proteomes" id="UP000703269">
    <property type="component" value="Unassembled WGS sequence"/>
</dbReference>
<name>A0A9P3GCF9_9APHY</name>
<dbReference type="OrthoDB" id="10251508at2759"/>
<gene>
    <name evidence="1" type="ORF">PsYK624_079650</name>
</gene>